<feature type="transmembrane region" description="Helical" evidence="3">
    <location>
        <begin position="48"/>
        <end position="67"/>
    </location>
</feature>
<sequence length="451" mass="49650">MKVKTADETGVSLRTVAWYGTVTVLGLALVTAPALVSGTYATTLRTVLLVLLVGLVGRTYLGALLAFRSSSPPDVDLTDPPTVSVVIPAYNEGPVIADTLDAALAVEYPAEKLEIVACYEAASTDDTEEIIERYAAEHEEVVALERDEEGGGKAKAVNYALQRATGEVIASIDADHEFAPDAVERAVRYFVADEDTWCVKGRCYGSNPTDSLLALHATVERHIAELADLFGREVLGGFTIFGGGQAFFRRELFDELGAFDEEILVEDIDMSARIHAAGKRLRVDPDVVTYEENPATLSAWWSQRTRWARGWMQVAVRYLPRLPFDAALSRRARLDAAYTFVYALVPVITIVAAPMLLLDRTVLTGGTFLPYDWLLWTLVGVAPFLTSLLIFVRDHRHGYSHHPTELLAAITLWGYLFCQGVVYVTAFLDEFVFNRESVYVTTTRADAPADD</sequence>
<evidence type="ECO:0000256" key="1">
    <source>
        <dbReference type="ARBA" id="ARBA00022676"/>
    </source>
</evidence>
<keyword evidence="5" id="KW-1185">Reference proteome</keyword>
<dbReference type="CDD" id="cd06423">
    <property type="entry name" value="CESA_like"/>
    <property type="match status" value="1"/>
</dbReference>
<protein>
    <submittedName>
        <fullName evidence="4">Glycosyltransferase family 2 protein</fullName>
    </submittedName>
</protein>
<accession>A0AAJ4RA94</accession>
<evidence type="ECO:0000256" key="2">
    <source>
        <dbReference type="ARBA" id="ARBA00022679"/>
    </source>
</evidence>
<dbReference type="Gene3D" id="3.90.550.10">
    <property type="entry name" value="Spore Coat Polysaccharide Biosynthesis Protein SpsA, Chain A"/>
    <property type="match status" value="1"/>
</dbReference>
<keyword evidence="3" id="KW-0472">Membrane</keyword>
<dbReference type="Proteomes" id="UP000270581">
    <property type="component" value="Unassembled WGS sequence"/>
</dbReference>
<dbReference type="SUPFAM" id="SSF53448">
    <property type="entry name" value="Nucleotide-diphospho-sugar transferases"/>
    <property type="match status" value="1"/>
</dbReference>
<gene>
    <name evidence="4" type="ORF">Nmn1133_11210</name>
</gene>
<dbReference type="PANTHER" id="PTHR43630">
    <property type="entry name" value="POLY-BETA-1,6-N-ACETYL-D-GLUCOSAMINE SYNTHASE"/>
    <property type="match status" value="1"/>
</dbReference>
<dbReference type="AlphaFoldDB" id="A0AAJ4RA94"/>
<dbReference type="GO" id="GO:0016757">
    <property type="term" value="F:glycosyltransferase activity"/>
    <property type="evidence" value="ECO:0007669"/>
    <property type="project" value="UniProtKB-KW"/>
</dbReference>
<name>A0AAJ4RA94_9EURY</name>
<keyword evidence="3" id="KW-1133">Transmembrane helix</keyword>
<dbReference type="RefSeq" id="WP_123124466.1">
    <property type="nucleotide sequence ID" value="NZ_RJJC01000001.1"/>
</dbReference>
<organism evidence="4 5">
    <name type="scientific">Halosegnis longus</name>
    <dbReference type="NCBI Taxonomy" id="2216012"/>
    <lineage>
        <taxon>Archaea</taxon>
        <taxon>Methanobacteriati</taxon>
        <taxon>Methanobacteriota</taxon>
        <taxon>Stenosarchaea group</taxon>
        <taxon>Halobacteria</taxon>
        <taxon>Halobacteriales</taxon>
        <taxon>Natronomonadaceae</taxon>
        <taxon>Halosegnis</taxon>
    </lineage>
</organism>
<keyword evidence="3" id="KW-0812">Transmembrane</keyword>
<dbReference type="InterPro" id="IPR029044">
    <property type="entry name" value="Nucleotide-diphossugar_trans"/>
</dbReference>
<keyword evidence="2" id="KW-0808">Transferase</keyword>
<dbReference type="EMBL" id="RJJC01000001">
    <property type="protein sequence ID" value="RNJ27184.1"/>
    <property type="molecule type" value="Genomic_DNA"/>
</dbReference>
<comment type="caution">
    <text evidence="4">The sequence shown here is derived from an EMBL/GenBank/DDBJ whole genome shotgun (WGS) entry which is preliminary data.</text>
</comment>
<reference evidence="4 5" key="1">
    <citation type="submission" date="2018-11" db="EMBL/GenBank/DDBJ databases">
        <title>Genome sequences of Natronomonas sp. CBA1133.</title>
        <authorList>
            <person name="Roh S.W."/>
            <person name="Cha I.-T."/>
        </authorList>
    </citation>
    <scope>NUCLEOTIDE SEQUENCE [LARGE SCALE GENOMIC DNA]</scope>
    <source>
        <strain evidence="4 5">CBA1133</strain>
    </source>
</reference>
<proteinExistence type="predicted"/>
<evidence type="ECO:0000313" key="4">
    <source>
        <dbReference type="EMBL" id="RNJ27184.1"/>
    </source>
</evidence>
<feature type="transmembrane region" description="Helical" evidence="3">
    <location>
        <begin position="16"/>
        <end position="36"/>
    </location>
</feature>
<dbReference type="Pfam" id="PF13641">
    <property type="entry name" value="Glyco_tranf_2_3"/>
    <property type="match status" value="1"/>
</dbReference>
<dbReference type="PANTHER" id="PTHR43630:SF1">
    <property type="entry name" value="POLY-BETA-1,6-N-ACETYL-D-GLUCOSAMINE SYNTHASE"/>
    <property type="match status" value="1"/>
</dbReference>
<feature type="transmembrane region" description="Helical" evidence="3">
    <location>
        <begin position="404"/>
        <end position="428"/>
    </location>
</feature>
<evidence type="ECO:0000313" key="5">
    <source>
        <dbReference type="Proteomes" id="UP000270581"/>
    </source>
</evidence>
<feature type="transmembrane region" description="Helical" evidence="3">
    <location>
        <begin position="373"/>
        <end position="392"/>
    </location>
</feature>
<evidence type="ECO:0000256" key="3">
    <source>
        <dbReference type="SAM" id="Phobius"/>
    </source>
</evidence>
<feature type="transmembrane region" description="Helical" evidence="3">
    <location>
        <begin position="337"/>
        <end position="358"/>
    </location>
</feature>
<keyword evidence="1" id="KW-0328">Glycosyltransferase</keyword>